<reference evidence="1" key="1">
    <citation type="journal article" date="2007" name="PLoS ONE">
        <title>The first genome sequence of an elite grapevine cultivar (Pinot noir Vitis vinifera L.): coping with a highly heterozygous genome.</title>
        <authorList>
            <person name="Velasco R."/>
            <person name="Zharkikh A."/>
            <person name="Troggio M."/>
            <person name="Cartwright D.A."/>
            <person name="Cestaro A."/>
            <person name="Pruss D."/>
            <person name="Pindo M."/>
            <person name="FitzGerald L.M."/>
            <person name="Vezzulli S."/>
            <person name="Reid J."/>
            <person name="Malacarne G."/>
            <person name="Iliev D."/>
            <person name="Coppola G."/>
            <person name="Wardell B."/>
            <person name="Micheletti D."/>
            <person name="Macalma T."/>
            <person name="Facci M."/>
            <person name="Mitchell J.T."/>
            <person name="Perazzolli M."/>
            <person name="Eldredge G."/>
            <person name="Gatto P."/>
            <person name="Oyzerski R."/>
            <person name="Moretto M."/>
            <person name="Gutin N."/>
            <person name="Stefanini M."/>
            <person name="Chen Y."/>
            <person name="Segala C."/>
            <person name="Davenport C."/>
            <person name="Dematte L."/>
            <person name="Mraz A."/>
            <person name="Battilana J."/>
            <person name="Stormo K."/>
            <person name="Costa F."/>
            <person name="Tao Q."/>
            <person name="Si-Ammour A."/>
            <person name="Harkins T."/>
            <person name="Lackey A."/>
            <person name="Perbost C."/>
            <person name="Taillon B."/>
            <person name="Stella A."/>
            <person name="Solovyev V."/>
            <person name="Fawcett J.A."/>
            <person name="Sterck L."/>
            <person name="Vandepoele K."/>
            <person name="Grando S.M."/>
            <person name="Toppo S."/>
            <person name="Moser C."/>
            <person name="Lanchbury J."/>
            <person name="Bogden R."/>
            <person name="Skolnick M."/>
            <person name="Sgaramella V."/>
            <person name="Bhatnagar S.K."/>
            <person name="Fontana P."/>
            <person name="Gutin A."/>
            <person name="Van de Peer Y."/>
            <person name="Salamini F."/>
            <person name="Viola R."/>
        </authorList>
    </citation>
    <scope>NUCLEOTIDE SEQUENCE</scope>
</reference>
<dbReference type="Gene3D" id="3.40.50.1440">
    <property type="entry name" value="Tubulin/FtsZ, GTPase domain"/>
    <property type="match status" value="1"/>
</dbReference>
<dbReference type="PANTHER" id="PTHR46316:SF2">
    <property type="entry name" value="SNF1-RELATED PROTEIN KINASE REGULATORY SUBUNIT BETA-2"/>
    <property type="match status" value="1"/>
</dbReference>
<evidence type="ECO:0000313" key="1">
    <source>
        <dbReference type="EMBL" id="CAN70925.1"/>
    </source>
</evidence>
<proteinExistence type="predicted"/>
<dbReference type="EMBL" id="AM483892">
    <property type="protein sequence ID" value="CAN70925.1"/>
    <property type="molecule type" value="Genomic_DNA"/>
</dbReference>
<sequence length="332" mass="37728">MTHQPVTVAPVSVEKSKKYTRLIRETRVPTRIAMNTPREASWRGIGAFELSFERGREEEQAAARKRVCFLYWGEEVLKLFGDCWRSSFLRGDFLWLGGLDREDSRELQREEIGTGVFGRIQTRLSNYGFFDTHYGNSFRSGRLIGVKEDAINSFSYSHYSIGEENINLCWNHVRNLANNRVDLQVIQVFNVIGSGIDSVFGSLSLARPSVDYGKSYTLQAVLVGMMGQSPHHSPRATQSPLVFVPQIPVILLQKPYEMLITNHPWMQVSSEHEDMCSEQGFPSMFTWGYGGKEVAAEGSRDNWKIGKSLQRLGKEFAIMKVLPSFRLARSCP</sequence>
<dbReference type="ExpressionAtlas" id="A5C6C8">
    <property type="expression patterns" value="baseline and differential"/>
</dbReference>
<dbReference type="InterPro" id="IPR036525">
    <property type="entry name" value="Tubulin/FtsZ_GTPase_sf"/>
</dbReference>
<dbReference type="PANTHER" id="PTHR46316">
    <property type="entry name" value="SNF1-RELATED PROTEIN KINASE REGULATORY SUBUNIT BETA-1"/>
    <property type="match status" value="1"/>
</dbReference>
<name>A5C6C8_VITVI</name>
<dbReference type="InterPro" id="IPR043554">
    <property type="entry name" value="KINB"/>
</dbReference>
<dbReference type="SUPFAM" id="SSF52490">
    <property type="entry name" value="Tubulin nucleotide-binding domain-like"/>
    <property type="match status" value="1"/>
</dbReference>
<gene>
    <name evidence="1" type="ORF">VITISV_043808</name>
</gene>
<accession>A5C6C8</accession>
<organism evidence="1">
    <name type="scientific">Vitis vinifera</name>
    <name type="common">Grape</name>
    <dbReference type="NCBI Taxonomy" id="29760"/>
    <lineage>
        <taxon>Eukaryota</taxon>
        <taxon>Viridiplantae</taxon>
        <taxon>Streptophyta</taxon>
        <taxon>Embryophyta</taxon>
        <taxon>Tracheophyta</taxon>
        <taxon>Spermatophyta</taxon>
        <taxon>Magnoliopsida</taxon>
        <taxon>eudicotyledons</taxon>
        <taxon>Gunneridae</taxon>
        <taxon>Pentapetalae</taxon>
        <taxon>rosids</taxon>
        <taxon>Vitales</taxon>
        <taxon>Vitaceae</taxon>
        <taxon>Viteae</taxon>
        <taxon>Vitis</taxon>
    </lineage>
</organism>
<protein>
    <submittedName>
        <fullName evidence="1">Uncharacterized protein</fullName>
    </submittedName>
</protein>
<dbReference type="AlphaFoldDB" id="A5C6C8"/>